<dbReference type="AlphaFoldDB" id="A0A935TB92"/>
<proteinExistence type="predicted"/>
<dbReference type="EMBL" id="JADJOT010000009">
    <property type="protein sequence ID" value="MBK7954814.1"/>
    <property type="molecule type" value="Genomic_DNA"/>
</dbReference>
<gene>
    <name evidence="1" type="ORF">IPK02_13170</name>
</gene>
<reference evidence="1 2" key="1">
    <citation type="submission" date="2020-10" db="EMBL/GenBank/DDBJ databases">
        <title>Connecting structure to function with the recovery of over 1000 high-quality activated sludge metagenome-assembled genomes encoding full-length rRNA genes using long-read sequencing.</title>
        <authorList>
            <person name="Singleton C.M."/>
            <person name="Petriglieri F."/>
            <person name="Kristensen J.M."/>
            <person name="Kirkegaard R.H."/>
            <person name="Michaelsen T.Y."/>
            <person name="Andersen M.H."/>
            <person name="Karst S.M."/>
            <person name="Dueholm M.S."/>
            <person name="Nielsen P.H."/>
            <person name="Albertsen M."/>
        </authorList>
    </citation>
    <scope>NUCLEOTIDE SEQUENCE [LARGE SCALE GENOMIC DNA]</scope>
    <source>
        <strain evidence="1">Fred_18-Q3-R57-64_BAT3C.720</strain>
    </source>
</reference>
<accession>A0A935TB92</accession>
<comment type="caution">
    <text evidence="1">The sequence shown here is derived from an EMBL/GenBank/DDBJ whole genome shotgun (WGS) entry which is preliminary data.</text>
</comment>
<name>A0A935TB92_9PROT</name>
<organism evidence="1 2">
    <name type="scientific">Candidatus Accumulibacter affinis</name>
    <dbReference type="NCBI Taxonomy" id="2954384"/>
    <lineage>
        <taxon>Bacteria</taxon>
        <taxon>Pseudomonadati</taxon>
        <taxon>Pseudomonadota</taxon>
        <taxon>Betaproteobacteria</taxon>
        <taxon>Candidatus Accumulibacter</taxon>
    </lineage>
</organism>
<dbReference type="Proteomes" id="UP000706151">
    <property type="component" value="Unassembled WGS sequence"/>
</dbReference>
<evidence type="ECO:0000313" key="1">
    <source>
        <dbReference type="EMBL" id="MBK7954814.1"/>
    </source>
</evidence>
<sequence>MITIRAADRYEEAPGQRFVTRANWYTAAAADNAAGSAHAGRSPKAAAEATPLDVVGRVARAVPHGSGFWWTRGSLPDVPIGHPRAPVDHLVTATGQAREILSEILILRFAKTKGDQQRDARQEGESASALPRPRRDAWAHLIGGIHLPLELR</sequence>
<protein>
    <submittedName>
        <fullName evidence="1">Uncharacterized protein</fullName>
    </submittedName>
</protein>
<evidence type="ECO:0000313" key="2">
    <source>
        <dbReference type="Proteomes" id="UP000706151"/>
    </source>
</evidence>